<dbReference type="EMBL" id="CM051397">
    <property type="protein sequence ID" value="KAJ4721422.1"/>
    <property type="molecule type" value="Genomic_DNA"/>
</dbReference>
<keyword evidence="2" id="KW-1185">Reference proteome</keyword>
<comment type="caution">
    <text evidence="1">The sequence shown here is derived from an EMBL/GenBank/DDBJ whole genome shotgun (WGS) entry which is preliminary data.</text>
</comment>
<reference evidence="1 2" key="1">
    <citation type="journal article" date="2023" name="Science">
        <title>Complex scaffold remodeling in plant triterpene biosynthesis.</title>
        <authorList>
            <person name="De La Pena R."/>
            <person name="Hodgson H."/>
            <person name="Liu J.C."/>
            <person name="Stephenson M.J."/>
            <person name="Martin A.C."/>
            <person name="Owen C."/>
            <person name="Harkess A."/>
            <person name="Leebens-Mack J."/>
            <person name="Jimenez L.E."/>
            <person name="Osbourn A."/>
            <person name="Sattely E.S."/>
        </authorList>
    </citation>
    <scope>NUCLEOTIDE SEQUENCE [LARGE SCALE GENOMIC DNA]</scope>
    <source>
        <strain evidence="2">cv. JPN11</strain>
        <tissue evidence="1">Leaf</tissue>
    </source>
</reference>
<name>A0ACC1YDG7_MELAZ</name>
<gene>
    <name evidence="1" type="ORF">OWV82_009108</name>
</gene>
<sequence length="113" mass="12470">MKEPGSFFGQICRLEGFSLSMDSFQEKGKDEEEAIAEAHGNLKFLEEELKGNKFFGGEKIVLLDLALGCLTYFAFLLEEIIGLKIKESFPPGDELLAKCRGMPEPDLAAAPPK</sequence>
<dbReference type="Proteomes" id="UP001164539">
    <property type="component" value="Chromosome 4"/>
</dbReference>
<organism evidence="1 2">
    <name type="scientific">Melia azedarach</name>
    <name type="common">Chinaberry tree</name>
    <dbReference type="NCBI Taxonomy" id="155640"/>
    <lineage>
        <taxon>Eukaryota</taxon>
        <taxon>Viridiplantae</taxon>
        <taxon>Streptophyta</taxon>
        <taxon>Embryophyta</taxon>
        <taxon>Tracheophyta</taxon>
        <taxon>Spermatophyta</taxon>
        <taxon>Magnoliopsida</taxon>
        <taxon>eudicotyledons</taxon>
        <taxon>Gunneridae</taxon>
        <taxon>Pentapetalae</taxon>
        <taxon>rosids</taxon>
        <taxon>malvids</taxon>
        <taxon>Sapindales</taxon>
        <taxon>Meliaceae</taxon>
        <taxon>Melia</taxon>
    </lineage>
</organism>
<proteinExistence type="predicted"/>
<accession>A0ACC1YDG7</accession>
<evidence type="ECO:0000313" key="1">
    <source>
        <dbReference type="EMBL" id="KAJ4721422.1"/>
    </source>
</evidence>
<evidence type="ECO:0000313" key="2">
    <source>
        <dbReference type="Proteomes" id="UP001164539"/>
    </source>
</evidence>
<protein>
    <submittedName>
        <fullName evidence="1">Glutathione S-transferase</fullName>
    </submittedName>
</protein>